<dbReference type="Pfam" id="PF07486">
    <property type="entry name" value="Hydrolase_2"/>
    <property type="match status" value="1"/>
</dbReference>
<dbReference type="Gene3D" id="1.10.10.2520">
    <property type="entry name" value="Cell wall hydrolase SleB, domain 1"/>
    <property type="match status" value="1"/>
</dbReference>
<dbReference type="AlphaFoldDB" id="A0A839JX73"/>
<dbReference type="InterPro" id="IPR042047">
    <property type="entry name" value="SleB_dom1"/>
</dbReference>
<dbReference type="GO" id="GO:0016787">
    <property type="term" value="F:hydrolase activity"/>
    <property type="evidence" value="ECO:0007669"/>
    <property type="project" value="UniProtKB-KW"/>
</dbReference>
<evidence type="ECO:0000259" key="2">
    <source>
        <dbReference type="Pfam" id="PF07486"/>
    </source>
</evidence>
<evidence type="ECO:0000313" key="3">
    <source>
        <dbReference type="EMBL" id="MBB2182040.1"/>
    </source>
</evidence>
<keyword evidence="4" id="KW-1185">Reference proteome</keyword>
<evidence type="ECO:0000256" key="1">
    <source>
        <dbReference type="SAM" id="SignalP"/>
    </source>
</evidence>
<dbReference type="RefSeq" id="WP_228351775.1">
    <property type="nucleotide sequence ID" value="NZ_JACEGA010000001.1"/>
</dbReference>
<organism evidence="3 4">
    <name type="scientific">Variimorphobacter saccharofermentans</name>
    <dbReference type="NCBI Taxonomy" id="2755051"/>
    <lineage>
        <taxon>Bacteria</taxon>
        <taxon>Bacillati</taxon>
        <taxon>Bacillota</taxon>
        <taxon>Clostridia</taxon>
        <taxon>Lachnospirales</taxon>
        <taxon>Lachnospiraceae</taxon>
        <taxon>Variimorphobacter</taxon>
    </lineage>
</organism>
<evidence type="ECO:0000313" key="4">
    <source>
        <dbReference type="Proteomes" id="UP000574276"/>
    </source>
</evidence>
<proteinExistence type="predicted"/>
<feature type="chain" id="PRO_5032612642" evidence="1">
    <location>
        <begin position="28"/>
        <end position="276"/>
    </location>
</feature>
<feature type="domain" description="Cell wall hydrolase SleB" evidence="2">
    <location>
        <begin position="150"/>
        <end position="273"/>
    </location>
</feature>
<gene>
    <name evidence="3" type="ORF">H0486_04025</name>
</gene>
<name>A0A839JX73_9FIRM</name>
<keyword evidence="1" id="KW-0732">Signal</keyword>
<sequence length="276" mass="30904">MLSRKKLLITLFVSAVFSLGLGTAASAAELDFLGTQQLQISTKDKQKEDTTINILSTNARSMLPLQGRTGDYNQSTEAALIDGYYIDEQGEVCYVPSDKGSTETVILEIDEDIKESKKEKKEAKKEDKPSYTAEDLRLLTGLIYSEAGNQSYEGMLAVANVVLNRVKSKSYSHVDTVKEVIYDRKWAVQFAVTVKNKKTGMSMLDSALKYYDSQKYTSTAQKKAMERAKKAAKAALNGENNIGKYLCFQNKRGAASIKRKYSNYRIIGDHIFYRTK</sequence>
<feature type="signal peptide" evidence="1">
    <location>
        <begin position="1"/>
        <end position="27"/>
    </location>
</feature>
<comment type="caution">
    <text evidence="3">The sequence shown here is derived from an EMBL/GenBank/DDBJ whole genome shotgun (WGS) entry which is preliminary data.</text>
</comment>
<accession>A0A839JX73</accession>
<dbReference type="InterPro" id="IPR011105">
    <property type="entry name" value="Cell_wall_hydrolase_SleB"/>
</dbReference>
<dbReference type="Proteomes" id="UP000574276">
    <property type="component" value="Unassembled WGS sequence"/>
</dbReference>
<dbReference type="EMBL" id="JACEGA010000001">
    <property type="protein sequence ID" value="MBB2182040.1"/>
    <property type="molecule type" value="Genomic_DNA"/>
</dbReference>
<reference evidence="3 4" key="1">
    <citation type="submission" date="2020-07" db="EMBL/GenBank/DDBJ databases">
        <title>Characterization and genome sequencing of isolate MD1, a novel member within the family Lachnospiraceae.</title>
        <authorList>
            <person name="Rettenmaier R."/>
            <person name="Di Bello L."/>
            <person name="Zinser C."/>
            <person name="Scheitz K."/>
            <person name="Liebl W."/>
            <person name="Zverlov V."/>
        </authorList>
    </citation>
    <scope>NUCLEOTIDE SEQUENCE [LARGE SCALE GENOMIC DNA]</scope>
    <source>
        <strain evidence="3 4">MD1</strain>
    </source>
</reference>
<keyword evidence="3" id="KW-0378">Hydrolase</keyword>
<protein>
    <submittedName>
        <fullName evidence="3">Cell wall hydrolase</fullName>
    </submittedName>
</protein>